<proteinExistence type="predicted"/>
<evidence type="ECO:0000256" key="5">
    <source>
        <dbReference type="ARBA" id="ARBA00023136"/>
    </source>
</evidence>
<sequence>MFGYYLKLALKSLKRNKALTVLMVLTIAVGIGATMTTLTVFRTLAGDPIPDKSERLFRVQLDMYPGTAKKTNSEPPADLSRYDAETLLAARRAKAQAITVASTIVIEAGAAAQPFIATARNASADFFPMFQVPMKHGKPWSRADDDARARVAVITPELNDKLFGGADATGKTVRLEDTEFRIVGVMDEWRPTPRFYDNNASTFGKTEMVFVPYATARELEWGNSGSMNCFSASRQGKDTDLNQPCVWLQYWVELESPARAAEFKRYLENYSGQQKAAGRFARPPNVRLRNVMAWLDFTKAVPSDVKLQLWLSLGFLIVCLVNVVGLLLAKFLRRSGEIGVRRALGASRGQIFMQLLIEAALVGLAGGVAGLALAFLGLWGVRQQPAQYAELASMNLPMLASTFAVALLASLLAGALPAWRAMRIAPAIQLKTQ</sequence>
<protein>
    <submittedName>
        <fullName evidence="9">FtsX-like permease family protein</fullName>
    </submittedName>
</protein>
<dbReference type="Pfam" id="PF12704">
    <property type="entry name" value="MacB_PCD"/>
    <property type="match status" value="1"/>
</dbReference>
<evidence type="ECO:0000313" key="9">
    <source>
        <dbReference type="EMBL" id="RMH92845.1"/>
    </source>
</evidence>
<feature type="transmembrane region" description="Helical" evidence="6">
    <location>
        <begin position="21"/>
        <end position="41"/>
    </location>
</feature>
<feature type="transmembrane region" description="Helical" evidence="6">
    <location>
        <begin position="309"/>
        <end position="332"/>
    </location>
</feature>
<dbReference type="AlphaFoldDB" id="A0A3M2HX49"/>
<comment type="caution">
    <text evidence="9">The sequence shown here is derived from an EMBL/GenBank/DDBJ whole genome shotgun (WGS) entry which is preliminary data.</text>
</comment>
<evidence type="ECO:0000256" key="4">
    <source>
        <dbReference type="ARBA" id="ARBA00022989"/>
    </source>
</evidence>
<dbReference type="OrthoDB" id="8735006at2"/>
<dbReference type="GO" id="GO:0022857">
    <property type="term" value="F:transmembrane transporter activity"/>
    <property type="evidence" value="ECO:0007669"/>
    <property type="project" value="TreeGrafter"/>
</dbReference>
<keyword evidence="10" id="KW-1185">Reference proteome</keyword>
<dbReference type="InterPro" id="IPR050250">
    <property type="entry name" value="Macrolide_Exporter_MacB"/>
</dbReference>
<feature type="domain" description="ABC3 transporter permease C-terminal" evidence="7">
    <location>
        <begin position="311"/>
        <end position="426"/>
    </location>
</feature>
<dbReference type="PANTHER" id="PTHR30572:SF18">
    <property type="entry name" value="ABC-TYPE MACROLIDE FAMILY EXPORT SYSTEM PERMEASE COMPONENT 2"/>
    <property type="match status" value="1"/>
</dbReference>
<organism evidence="9 10">
    <name type="scientific">Solilutibacter pythonis</name>
    <dbReference type="NCBI Taxonomy" id="2483112"/>
    <lineage>
        <taxon>Bacteria</taxon>
        <taxon>Pseudomonadati</taxon>
        <taxon>Pseudomonadota</taxon>
        <taxon>Gammaproteobacteria</taxon>
        <taxon>Lysobacterales</taxon>
        <taxon>Lysobacteraceae</taxon>
        <taxon>Solilutibacter</taxon>
    </lineage>
</organism>
<evidence type="ECO:0000256" key="2">
    <source>
        <dbReference type="ARBA" id="ARBA00022475"/>
    </source>
</evidence>
<dbReference type="PANTHER" id="PTHR30572">
    <property type="entry name" value="MEMBRANE COMPONENT OF TRANSPORTER-RELATED"/>
    <property type="match status" value="1"/>
</dbReference>
<keyword evidence="5 6" id="KW-0472">Membrane</keyword>
<dbReference type="Pfam" id="PF02687">
    <property type="entry name" value="FtsX"/>
    <property type="match status" value="1"/>
</dbReference>
<dbReference type="InterPro" id="IPR003838">
    <property type="entry name" value="ABC3_permease_C"/>
</dbReference>
<evidence type="ECO:0000313" key="10">
    <source>
        <dbReference type="Proteomes" id="UP000275012"/>
    </source>
</evidence>
<dbReference type="EMBL" id="RFLY01000009">
    <property type="protein sequence ID" value="RMH92845.1"/>
    <property type="molecule type" value="Genomic_DNA"/>
</dbReference>
<dbReference type="Proteomes" id="UP000275012">
    <property type="component" value="Unassembled WGS sequence"/>
</dbReference>
<dbReference type="RefSeq" id="WP_122101579.1">
    <property type="nucleotide sequence ID" value="NZ_RFLY01000009.1"/>
</dbReference>
<feature type="transmembrane region" description="Helical" evidence="6">
    <location>
        <begin position="352"/>
        <end position="379"/>
    </location>
</feature>
<dbReference type="InterPro" id="IPR025857">
    <property type="entry name" value="MacB_PCD"/>
</dbReference>
<feature type="domain" description="MacB-like periplasmic core" evidence="8">
    <location>
        <begin position="20"/>
        <end position="269"/>
    </location>
</feature>
<evidence type="ECO:0000259" key="8">
    <source>
        <dbReference type="Pfam" id="PF12704"/>
    </source>
</evidence>
<evidence type="ECO:0000259" key="7">
    <source>
        <dbReference type="Pfam" id="PF02687"/>
    </source>
</evidence>
<accession>A0A3M2HX49</accession>
<evidence type="ECO:0000256" key="1">
    <source>
        <dbReference type="ARBA" id="ARBA00004651"/>
    </source>
</evidence>
<gene>
    <name evidence="9" type="ORF">EBB59_07740</name>
</gene>
<reference evidence="9 10" key="1">
    <citation type="submission" date="2018-10" db="EMBL/GenBank/DDBJ databases">
        <title>Proposal of Lysobacter pythonis sp. nov. isolated from royal pythons (Python regius).</title>
        <authorList>
            <person name="Hans-Juergen B."/>
            <person name="Huptas C."/>
            <person name="Sandra B."/>
            <person name="Igor L."/>
            <person name="Joachim S."/>
            <person name="Siegfried S."/>
            <person name="Mareike W."/>
            <person name="Peter K."/>
        </authorList>
    </citation>
    <scope>NUCLEOTIDE SEQUENCE [LARGE SCALE GENOMIC DNA]</scope>
    <source>
        <strain evidence="9 10">4284/11</strain>
    </source>
</reference>
<feature type="transmembrane region" description="Helical" evidence="6">
    <location>
        <begin position="399"/>
        <end position="419"/>
    </location>
</feature>
<name>A0A3M2HX49_9GAMM</name>
<dbReference type="GO" id="GO:0005886">
    <property type="term" value="C:plasma membrane"/>
    <property type="evidence" value="ECO:0007669"/>
    <property type="project" value="UniProtKB-SubCell"/>
</dbReference>
<keyword evidence="2" id="KW-1003">Cell membrane</keyword>
<comment type="subcellular location">
    <subcellularLocation>
        <location evidence="1">Cell membrane</location>
        <topology evidence="1">Multi-pass membrane protein</topology>
    </subcellularLocation>
</comment>
<evidence type="ECO:0000256" key="3">
    <source>
        <dbReference type="ARBA" id="ARBA00022692"/>
    </source>
</evidence>
<evidence type="ECO:0000256" key="6">
    <source>
        <dbReference type="SAM" id="Phobius"/>
    </source>
</evidence>
<keyword evidence="4 6" id="KW-1133">Transmembrane helix</keyword>
<keyword evidence="3 6" id="KW-0812">Transmembrane</keyword>